<dbReference type="EMBL" id="CAQL01000452">
    <property type="protein sequence ID" value="CCQ55674.1"/>
    <property type="molecule type" value="Genomic_DNA"/>
</dbReference>
<gene>
    <name evidence="2" type="ORF">CWATWH0005_4047</name>
</gene>
<evidence type="ECO:0000313" key="3">
    <source>
        <dbReference type="Proteomes" id="UP000017981"/>
    </source>
</evidence>
<accession>T2IRT5</accession>
<sequence>MNDSNSSPMPISRQIRYQKQCRDNWKEKALQKQQKIREYVQLTRSLKKSRDNWKTRAKQAEQRVKDLEQQLANLSSSDSDSDLDNQDLSDRIAHHHYSLSTISLTVQQIITVGHSYRGVAKTMGLLSPKFSLDSPHYSSIKSWVERIGLYELQRPKEKRDDWIYLIDLTLELGNSKALVIYGIPHTFWLTQILPKKRALKHTDGQILALEVTTSATSDWIHSVLESVSQQVGTPLQIISDHASNLRKAIQLFQAHHCHVISTYDVTHAMANLLKKQLFKDDIFQNFLSDCHHCRLQVQQTELAFASPPPQRTQCRLFNLDPLLRWANSVIRYSLSFFSPLIPNLHQLKLLNRFFDKFTWVFSYHKLIRF</sequence>
<protein>
    <submittedName>
        <fullName evidence="2">Uncharacterized protein</fullName>
    </submittedName>
</protein>
<reference evidence="2 3" key="2">
    <citation type="submission" date="2013-09" db="EMBL/GenBank/DDBJ databases">
        <title>Whole genome comparison of six Crocosphaera watsonii strains with differing phenotypes.</title>
        <authorList>
            <person name="Bench S.R."/>
            <person name="Heller P."/>
            <person name="Frank I."/>
            <person name="Arciniega M."/>
            <person name="Shilova I.N."/>
            <person name="Zehr J.P."/>
        </authorList>
    </citation>
    <scope>NUCLEOTIDE SEQUENCE [LARGE SCALE GENOMIC DNA]</scope>
    <source>
        <strain evidence="2 3">WH 0005</strain>
    </source>
</reference>
<dbReference type="Proteomes" id="UP000017981">
    <property type="component" value="Unassembled WGS sequence"/>
</dbReference>
<evidence type="ECO:0000313" key="2">
    <source>
        <dbReference type="EMBL" id="CCQ55674.1"/>
    </source>
</evidence>
<dbReference type="RefSeq" id="WP_021832881.1">
    <property type="nucleotide sequence ID" value="NZ_CAQL01000452.1"/>
</dbReference>
<comment type="caution">
    <text evidence="2">The sequence shown here is derived from an EMBL/GenBank/DDBJ whole genome shotgun (WGS) entry which is preliminary data.</text>
</comment>
<proteinExistence type="predicted"/>
<dbReference type="GeneID" id="88768901"/>
<name>T2IRT5_CROWT</name>
<feature type="coiled-coil region" evidence="1">
    <location>
        <begin position="43"/>
        <end position="77"/>
    </location>
</feature>
<keyword evidence="1" id="KW-0175">Coiled coil</keyword>
<reference evidence="2 3" key="1">
    <citation type="submission" date="2013-01" db="EMBL/GenBank/DDBJ databases">
        <authorList>
            <person name="Bench S."/>
        </authorList>
    </citation>
    <scope>NUCLEOTIDE SEQUENCE [LARGE SCALE GENOMIC DNA]</scope>
    <source>
        <strain evidence="2 3">WH 0005</strain>
    </source>
</reference>
<dbReference type="AlphaFoldDB" id="T2IRT5"/>
<organism evidence="2 3">
    <name type="scientific">Crocosphaera watsonii WH 0005</name>
    <dbReference type="NCBI Taxonomy" id="423472"/>
    <lineage>
        <taxon>Bacteria</taxon>
        <taxon>Bacillati</taxon>
        <taxon>Cyanobacteriota</taxon>
        <taxon>Cyanophyceae</taxon>
        <taxon>Oscillatoriophycideae</taxon>
        <taxon>Chroococcales</taxon>
        <taxon>Aphanothecaceae</taxon>
        <taxon>Crocosphaera</taxon>
    </lineage>
</organism>
<evidence type="ECO:0000256" key="1">
    <source>
        <dbReference type="SAM" id="Coils"/>
    </source>
</evidence>